<dbReference type="PANTHER" id="PTHR31126">
    <property type="entry name" value="TYROSINE-PROTEIN PHOSPHATASE"/>
    <property type="match status" value="1"/>
</dbReference>
<proteinExistence type="predicted"/>
<dbReference type="InterPro" id="IPR000387">
    <property type="entry name" value="Tyr_Pase_dom"/>
</dbReference>
<dbReference type="InterPro" id="IPR016130">
    <property type="entry name" value="Tyr_Pase_AS"/>
</dbReference>
<dbReference type="PANTHER" id="PTHR31126:SF1">
    <property type="entry name" value="TYROSINE SPECIFIC PROTEIN PHOSPHATASES DOMAIN-CONTAINING PROTEIN"/>
    <property type="match status" value="1"/>
</dbReference>
<keyword evidence="3" id="KW-1185">Reference proteome</keyword>
<dbReference type="OMA" id="HTIFDFR"/>
<gene>
    <name evidence="2" type="ORF">HMPREF1544_08018</name>
</gene>
<feature type="domain" description="Tyrosine specific protein phosphatases" evidence="1">
    <location>
        <begin position="136"/>
        <end position="201"/>
    </location>
</feature>
<dbReference type="InterPro" id="IPR029021">
    <property type="entry name" value="Prot-tyrosine_phosphatase-like"/>
</dbReference>
<dbReference type="Gene3D" id="3.90.190.10">
    <property type="entry name" value="Protein tyrosine phosphatase superfamily"/>
    <property type="match status" value="1"/>
</dbReference>
<organism evidence="2 3">
    <name type="scientific">Mucor circinelloides f. circinelloides (strain 1006PhL)</name>
    <name type="common">Mucormycosis agent</name>
    <name type="synonym">Calyptromyces circinelloides</name>
    <dbReference type="NCBI Taxonomy" id="1220926"/>
    <lineage>
        <taxon>Eukaryota</taxon>
        <taxon>Fungi</taxon>
        <taxon>Fungi incertae sedis</taxon>
        <taxon>Mucoromycota</taxon>
        <taxon>Mucoromycotina</taxon>
        <taxon>Mucoromycetes</taxon>
        <taxon>Mucorales</taxon>
        <taxon>Mucorineae</taxon>
        <taxon>Mucoraceae</taxon>
        <taxon>Mucor</taxon>
    </lineage>
</organism>
<dbReference type="PROSITE" id="PS50056">
    <property type="entry name" value="TYR_PHOSPHATASE_2"/>
    <property type="match status" value="1"/>
</dbReference>
<dbReference type="eggNOG" id="ENOG502RWCZ">
    <property type="taxonomic scope" value="Eukaryota"/>
</dbReference>
<reference evidence="3" key="1">
    <citation type="submission" date="2013-05" db="EMBL/GenBank/DDBJ databases">
        <title>The Genome sequence of Mucor circinelloides f. circinelloides 1006PhL.</title>
        <authorList>
            <consortium name="The Broad Institute Genomics Platform"/>
            <person name="Cuomo C."/>
            <person name="Earl A."/>
            <person name="Findley K."/>
            <person name="Lee S.C."/>
            <person name="Walker B."/>
            <person name="Young S."/>
            <person name="Zeng Q."/>
            <person name="Gargeya S."/>
            <person name="Fitzgerald M."/>
            <person name="Haas B."/>
            <person name="Abouelleil A."/>
            <person name="Allen A.W."/>
            <person name="Alvarado L."/>
            <person name="Arachchi H.M."/>
            <person name="Berlin A.M."/>
            <person name="Chapman S.B."/>
            <person name="Gainer-Dewar J."/>
            <person name="Goldberg J."/>
            <person name="Griggs A."/>
            <person name="Gujja S."/>
            <person name="Hansen M."/>
            <person name="Howarth C."/>
            <person name="Imamovic A."/>
            <person name="Ireland A."/>
            <person name="Larimer J."/>
            <person name="McCowan C."/>
            <person name="Murphy C."/>
            <person name="Pearson M."/>
            <person name="Poon T.W."/>
            <person name="Priest M."/>
            <person name="Roberts A."/>
            <person name="Saif S."/>
            <person name="Shea T."/>
            <person name="Sisk P."/>
            <person name="Sykes S."/>
            <person name="Wortman J."/>
            <person name="Nusbaum C."/>
            <person name="Birren B."/>
        </authorList>
    </citation>
    <scope>NUCLEOTIDE SEQUENCE [LARGE SCALE GENOMIC DNA]</scope>
    <source>
        <strain evidence="3">1006PhL</strain>
    </source>
</reference>
<protein>
    <recommendedName>
        <fullName evidence="1">Tyrosine specific protein phosphatases domain-containing protein</fullName>
    </recommendedName>
</protein>
<sequence>MGQTTSLVLPRWVDIDGVNNFRDIGGWPLKDGSGYIRERLVFRSGHLSKLSPQGSAQLSKLNIKATFDFRLDHEIKRDGIMQELPGVTRFGYNLYENVVKSDGDLYRALMVFLDGEEGFAKGYMTILESGKKMIGDVFRYMIKELSIEQRSAMVIHCTAGKDRTGVFVMTLLGLCGVDDEVIAKEYELTNLGYFEFEKHLETRARQLNVTVDAMRASLSASVGGMRLTIRQVKQKYGSFEGYVRDACGLSSTEIQEIRNLMVMPIRFEERQLYRPKI</sequence>
<dbReference type="STRING" id="1220926.S2J4X0"/>
<evidence type="ECO:0000313" key="3">
    <source>
        <dbReference type="Proteomes" id="UP000014254"/>
    </source>
</evidence>
<dbReference type="InterPro" id="IPR026893">
    <property type="entry name" value="Tyr/Ser_Pase_IphP-type"/>
</dbReference>
<dbReference type="OrthoDB" id="9988524at2759"/>
<dbReference type="InParanoid" id="S2J4X0"/>
<dbReference type="GO" id="GO:0004721">
    <property type="term" value="F:phosphoprotein phosphatase activity"/>
    <property type="evidence" value="ECO:0007669"/>
    <property type="project" value="InterPro"/>
</dbReference>
<dbReference type="EMBL" id="KE124018">
    <property type="protein sequence ID" value="EPB85191.1"/>
    <property type="molecule type" value="Genomic_DNA"/>
</dbReference>
<name>S2J4X0_MUCC1</name>
<evidence type="ECO:0000313" key="2">
    <source>
        <dbReference type="EMBL" id="EPB85191.1"/>
    </source>
</evidence>
<dbReference type="Pfam" id="PF13350">
    <property type="entry name" value="Y_phosphatase3"/>
    <property type="match status" value="1"/>
</dbReference>
<dbReference type="Proteomes" id="UP000014254">
    <property type="component" value="Unassembled WGS sequence"/>
</dbReference>
<dbReference type="SUPFAM" id="SSF52799">
    <property type="entry name" value="(Phosphotyrosine protein) phosphatases II"/>
    <property type="match status" value="1"/>
</dbReference>
<dbReference type="PROSITE" id="PS00383">
    <property type="entry name" value="TYR_PHOSPHATASE_1"/>
    <property type="match status" value="1"/>
</dbReference>
<dbReference type="AlphaFoldDB" id="S2J4X0"/>
<evidence type="ECO:0000259" key="1">
    <source>
        <dbReference type="PROSITE" id="PS50056"/>
    </source>
</evidence>
<accession>S2J4X0</accession>
<dbReference type="VEuPathDB" id="FungiDB:HMPREF1544_08018"/>